<dbReference type="Proteomes" id="UP001341840">
    <property type="component" value="Unassembled WGS sequence"/>
</dbReference>
<gene>
    <name evidence="1" type="ORF">PIB30_110381</name>
</gene>
<dbReference type="EMBL" id="JASCZI010278074">
    <property type="protein sequence ID" value="MED6227117.1"/>
    <property type="molecule type" value="Genomic_DNA"/>
</dbReference>
<evidence type="ECO:0000313" key="2">
    <source>
        <dbReference type="Proteomes" id="UP001341840"/>
    </source>
</evidence>
<keyword evidence="2" id="KW-1185">Reference proteome</keyword>
<protein>
    <submittedName>
        <fullName evidence="1">Uncharacterized protein</fullName>
    </submittedName>
</protein>
<accession>A0ABU6ZYT7</accession>
<feature type="non-terminal residue" evidence="1">
    <location>
        <position position="69"/>
    </location>
</feature>
<comment type="caution">
    <text evidence="1">The sequence shown here is derived from an EMBL/GenBank/DDBJ whole genome shotgun (WGS) entry which is preliminary data.</text>
</comment>
<evidence type="ECO:0000313" key="1">
    <source>
        <dbReference type="EMBL" id="MED6227117.1"/>
    </source>
</evidence>
<reference evidence="1 2" key="1">
    <citation type="journal article" date="2023" name="Plants (Basel)">
        <title>Bridging the Gap: Combining Genomics and Transcriptomics Approaches to Understand Stylosanthes scabra, an Orphan Legume from the Brazilian Caatinga.</title>
        <authorList>
            <person name="Ferreira-Neto J.R.C."/>
            <person name="da Silva M.D."/>
            <person name="Binneck E."/>
            <person name="de Melo N.F."/>
            <person name="da Silva R.H."/>
            <person name="de Melo A.L.T.M."/>
            <person name="Pandolfi V."/>
            <person name="Bustamante F.O."/>
            <person name="Brasileiro-Vidal A.C."/>
            <person name="Benko-Iseppon A.M."/>
        </authorList>
    </citation>
    <scope>NUCLEOTIDE SEQUENCE [LARGE SCALE GENOMIC DNA]</scope>
    <source>
        <tissue evidence="1">Leaves</tissue>
    </source>
</reference>
<proteinExistence type="predicted"/>
<organism evidence="1 2">
    <name type="scientific">Stylosanthes scabra</name>
    <dbReference type="NCBI Taxonomy" id="79078"/>
    <lineage>
        <taxon>Eukaryota</taxon>
        <taxon>Viridiplantae</taxon>
        <taxon>Streptophyta</taxon>
        <taxon>Embryophyta</taxon>
        <taxon>Tracheophyta</taxon>
        <taxon>Spermatophyta</taxon>
        <taxon>Magnoliopsida</taxon>
        <taxon>eudicotyledons</taxon>
        <taxon>Gunneridae</taxon>
        <taxon>Pentapetalae</taxon>
        <taxon>rosids</taxon>
        <taxon>fabids</taxon>
        <taxon>Fabales</taxon>
        <taxon>Fabaceae</taxon>
        <taxon>Papilionoideae</taxon>
        <taxon>50 kb inversion clade</taxon>
        <taxon>dalbergioids sensu lato</taxon>
        <taxon>Dalbergieae</taxon>
        <taxon>Pterocarpus clade</taxon>
        <taxon>Stylosanthes</taxon>
    </lineage>
</organism>
<sequence length="69" mass="7539">MPFRSLIVHPNAVLCSLRTLSNSSSSLDVKEELIITGKLSSSPRKAYLRVKGRGLSSCLCFSSFESCET</sequence>
<name>A0ABU6ZYT7_9FABA</name>